<feature type="binding site" evidence="10">
    <location>
        <position position="251"/>
    </location>
    <ligand>
        <name>K(+)</name>
        <dbReference type="ChEBI" id="CHEBI:29103"/>
    </ligand>
</feature>
<dbReference type="NCBIfam" id="TIGR00450">
    <property type="entry name" value="mnmE_trmE_thdF"/>
    <property type="match status" value="1"/>
</dbReference>
<dbReference type="EC" id="3.6.-.-" evidence="10"/>
<comment type="subcellular location">
    <subcellularLocation>
        <location evidence="10">Cytoplasm</location>
    </subcellularLocation>
</comment>
<keyword evidence="4 10" id="KW-0479">Metal-binding</keyword>
<comment type="function">
    <text evidence="10">Exhibits a very high intrinsic GTPase hydrolysis rate. Involved in the addition of a carboxymethylaminomethyl (cmnm) group at the wobble position (U34) of certain tRNAs, forming tRNA-cmnm(5)s(2)U34.</text>
</comment>
<feature type="binding site" evidence="10">
    <location>
        <position position="86"/>
    </location>
    <ligand>
        <name>(6S)-5-formyl-5,6,7,8-tetrahydrofolate</name>
        <dbReference type="ChEBI" id="CHEBI:57457"/>
    </ligand>
</feature>
<feature type="binding site" evidence="10">
    <location>
        <position position="257"/>
    </location>
    <ligand>
        <name>Mg(2+)</name>
        <dbReference type="ChEBI" id="CHEBI:18420"/>
    </ligand>
</feature>
<feature type="domain" description="TrmE-type G" evidence="12">
    <location>
        <begin position="222"/>
        <end position="382"/>
    </location>
</feature>
<feature type="binding site" evidence="10">
    <location>
        <position position="461"/>
    </location>
    <ligand>
        <name>(6S)-5-formyl-5,6,7,8-tetrahydrofolate</name>
        <dbReference type="ChEBI" id="CHEBI:57457"/>
    </ligand>
</feature>
<dbReference type="SUPFAM" id="SSF52540">
    <property type="entry name" value="P-loop containing nucleoside triphosphate hydrolases"/>
    <property type="match status" value="1"/>
</dbReference>
<dbReference type="InterPro" id="IPR018948">
    <property type="entry name" value="GTP-bd_TrmE_N"/>
</dbReference>
<dbReference type="InterPro" id="IPR004520">
    <property type="entry name" value="GTPase_MnmE"/>
</dbReference>
<dbReference type="CDD" id="cd14858">
    <property type="entry name" value="TrmE_N"/>
    <property type="match status" value="1"/>
</dbReference>
<dbReference type="GO" id="GO:0002098">
    <property type="term" value="P:tRNA wobble uridine modification"/>
    <property type="evidence" value="ECO:0007669"/>
    <property type="project" value="TreeGrafter"/>
</dbReference>
<feature type="binding site" evidence="10">
    <location>
        <begin position="276"/>
        <end position="279"/>
    </location>
    <ligand>
        <name>GTP</name>
        <dbReference type="ChEBI" id="CHEBI:37565"/>
    </ligand>
</feature>
<dbReference type="Pfam" id="PF01926">
    <property type="entry name" value="MMR_HSR1"/>
    <property type="match status" value="1"/>
</dbReference>
<keyword evidence="2 10" id="KW-0963">Cytoplasm</keyword>
<evidence type="ECO:0000313" key="14">
    <source>
        <dbReference type="Proteomes" id="UP000011721"/>
    </source>
</evidence>
<dbReference type="KEGG" id="dsf:UWK_01751"/>
<dbReference type="PROSITE" id="PS51709">
    <property type="entry name" value="G_TRME"/>
    <property type="match status" value="1"/>
</dbReference>
<evidence type="ECO:0000256" key="2">
    <source>
        <dbReference type="ARBA" id="ARBA00022490"/>
    </source>
</evidence>
<evidence type="ECO:0000256" key="8">
    <source>
        <dbReference type="ARBA" id="ARBA00022958"/>
    </source>
</evidence>
<dbReference type="InterPro" id="IPR027266">
    <property type="entry name" value="TrmE/GcvT-like"/>
</dbReference>
<dbReference type="STRING" id="1167006.UWK_01751"/>
<feature type="binding site" evidence="10">
    <location>
        <begin position="251"/>
        <end position="257"/>
    </location>
    <ligand>
        <name>GTP</name>
        <dbReference type="ChEBI" id="CHEBI:37565"/>
    </ligand>
</feature>
<comment type="caution">
    <text evidence="10">Lacks conserved residue(s) required for the propagation of feature annotation.</text>
</comment>
<dbReference type="OrthoDB" id="9805918at2"/>
<evidence type="ECO:0000313" key="13">
    <source>
        <dbReference type="EMBL" id="AGF78309.1"/>
    </source>
</evidence>
<dbReference type="PANTHER" id="PTHR42714:SF2">
    <property type="entry name" value="TRNA MODIFICATION GTPASE GTPBP3, MITOCHONDRIAL"/>
    <property type="match status" value="1"/>
</dbReference>
<dbReference type="FunFam" id="3.40.50.300:FF:000494">
    <property type="entry name" value="tRNA modification GTPase MnmE"/>
    <property type="match status" value="1"/>
</dbReference>
<dbReference type="Gene3D" id="1.20.120.430">
    <property type="entry name" value="tRNA modification GTPase MnmE domain 2"/>
    <property type="match status" value="1"/>
</dbReference>
<dbReference type="InterPro" id="IPR006073">
    <property type="entry name" value="GTP-bd"/>
</dbReference>
<evidence type="ECO:0000256" key="4">
    <source>
        <dbReference type="ARBA" id="ARBA00022723"/>
    </source>
</evidence>
<dbReference type="EMBL" id="CP003985">
    <property type="protein sequence ID" value="AGF78309.1"/>
    <property type="molecule type" value="Genomic_DNA"/>
</dbReference>
<dbReference type="PATRIC" id="fig|1167006.5.peg.1933"/>
<comment type="cofactor">
    <cofactor evidence="10">
        <name>K(+)</name>
        <dbReference type="ChEBI" id="CHEBI:29103"/>
    </cofactor>
    <text evidence="10">Binds 1 potassium ion per subunit.</text>
</comment>
<protein>
    <recommendedName>
        <fullName evidence="10">tRNA modification GTPase MnmE</fullName>
        <ecNumber evidence="10">3.6.-.-</ecNumber>
    </recommendedName>
</protein>
<dbReference type="FunFam" id="3.30.1360.120:FF:000003">
    <property type="entry name" value="tRNA modification GTPase MnmE"/>
    <property type="match status" value="1"/>
</dbReference>
<gene>
    <name evidence="10" type="primary">mnmE</name>
    <name evidence="10" type="synonym">trmE</name>
    <name evidence="13" type="ordered locus">UWK_01751</name>
</gene>
<dbReference type="GO" id="GO:0046872">
    <property type="term" value="F:metal ion binding"/>
    <property type="evidence" value="ECO:0007669"/>
    <property type="project" value="UniProtKB-KW"/>
</dbReference>
<dbReference type="CDD" id="cd04164">
    <property type="entry name" value="trmE"/>
    <property type="match status" value="1"/>
</dbReference>
<evidence type="ECO:0000259" key="12">
    <source>
        <dbReference type="PROSITE" id="PS51709"/>
    </source>
</evidence>
<feature type="binding site" evidence="10">
    <location>
        <position position="236"/>
    </location>
    <ligand>
        <name>Mg(2+)</name>
        <dbReference type="ChEBI" id="CHEBI:18420"/>
    </ligand>
</feature>
<dbReference type="Gene3D" id="3.40.50.300">
    <property type="entry name" value="P-loop containing nucleotide triphosphate hydrolases"/>
    <property type="match status" value="1"/>
</dbReference>
<dbReference type="PRINTS" id="PR00449">
    <property type="entry name" value="RASTRNSFRMNG"/>
</dbReference>
<dbReference type="InterPro" id="IPR005225">
    <property type="entry name" value="Small_GTP-bd"/>
</dbReference>
<evidence type="ECO:0000256" key="9">
    <source>
        <dbReference type="ARBA" id="ARBA00023134"/>
    </source>
</evidence>
<dbReference type="HAMAP" id="MF_00379">
    <property type="entry name" value="GTPase_MnmE"/>
    <property type="match status" value="1"/>
</dbReference>
<dbReference type="Proteomes" id="UP000011721">
    <property type="component" value="Chromosome"/>
</dbReference>
<evidence type="ECO:0000256" key="11">
    <source>
        <dbReference type="RuleBase" id="RU003313"/>
    </source>
</evidence>
<keyword evidence="6 10" id="KW-0378">Hydrolase</keyword>
<reference evidence="14" key="1">
    <citation type="journal article" date="2013" name="Stand. Genomic Sci.">
        <title>Complete genome sequence of Desulfocapsa sulfexigens, a marine deltaproteobacterium specialized in disproportionating inorganic sulfur compounds.</title>
        <authorList>
            <person name="Finster K.W."/>
            <person name="Kjeldsen K.U."/>
            <person name="Kube M."/>
            <person name="Reinhardt R."/>
            <person name="Mussmann M."/>
            <person name="Amann R."/>
            <person name="Schreiber L."/>
        </authorList>
    </citation>
    <scope>NUCLEOTIDE SEQUENCE [LARGE SCALE GENOMIC DNA]</scope>
    <source>
        <strain evidence="14">DSM 10523 / SB164P1</strain>
    </source>
</reference>
<feature type="binding site" evidence="10">
    <location>
        <position position="256"/>
    </location>
    <ligand>
        <name>K(+)</name>
        <dbReference type="ChEBI" id="CHEBI:29103"/>
    </ligand>
</feature>
<dbReference type="Pfam" id="PF10396">
    <property type="entry name" value="TrmE_N"/>
    <property type="match status" value="1"/>
</dbReference>
<dbReference type="InterPro" id="IPR025867">
    <property type="entry name" value="MnmE_helical"/>
</dbReference>
<dbReference type="InterPro" id="IPR031168">
    <property type="entry name" value="G_TrmE"/>
</dbReference>
<name>M1NF50_DESSD</name>
<keyword evidence="3 10" id="KW-0819">tRNA processing</keyword>
<dbReference type="GO" id="GO:0042802">
    <property type="term" value="F:identical protein binding"/>
    <property type="evidence" value="ECO:0007669"/>
    <property type="project" value="UniProtKB-ARBA"/>
</dbReference>
<keyword evidence="7 10" id="KW-0460">Magnesium</keyword>
<dbReference type="Pfam" id="PF12631">
    <property type="entry name" value="MnmE_helical"/>
    <property type="match status" value="1"/>
</dbReference>
<dbReference type="InterPro" id="IPR027417">
    <property type="entry name" value="P-loop_NTPase"/>
</dbReference>
<dbReference type="eggNOG" id="COG0486">
    <property type="taxonomic scope" value="Bacteria"/>
</dbReference>
<evidence type="ECO:0000256" key="7">
    <source>
        <dbReference type="ARBA" id="ARBA00022842"/>
    </source>
</evidence>
<keyword evidence="8 10" id="KW-0630">Potassium</keyword>
<dbReference type="GO" id="GO:0030488">
    <property type="term" value="P:tRNA methylation"/>
    <property type="evidence" value="ECO:0007669"/>
    <property type="project" value="TreeGrafter"/>
</dbReference>
<evidence type="ECO:0000256" key="1">
    <source>
        <dbReference type="ARBA" id="ARBA00011043"/>
    </source>
</evidence>
<feature type="binding site" evidence="10">
    <location>
        <position position="253"/>
    </location>
    <ligand>
        <name>K(+)</name>
        <dbReference type="ChEBI" id="CHEBI:29103"/>
    </ligand>
</feature>
<dbReference type="Gene3D" id="3.30.1360.120">
    <property type="entry name" value="Probable tRNA modification gtpase trme, domain 1"/>
    <property type="match status" value="1"/>
</dbReference>
<dbReference type="InterPro" id="IPR027368">
    <property type="entry name" value="MnmE_dom2"/>
</dbReference>
<dbReference type="PANTHER" id="PTHR42714">
    <property type="entry name" value="TRNA MODIFICATION GTPASE GTPBP3"/>
    <property type="match status" value="1"/>
</dbReference>
<keyword evidence="5 10" id="KW-0547">Nucleotide-binding</keyword>
<organism evidence="13 14">
    <name type="scientific">Desulfocapsa sulfexigens (strain DSM 10523 / SB164P1)</name>
    <dbReference type="NCBI Taxonomy" id="1167006"/>
    <lineage>
        <taxon>Bacteria</taxon>
        <taxon>Pseudomonadati</taxon>
        <taxon>Thermodesulfobacteriota</taxon>
        <taxon>Desulfobulbia</taxon>
        <taxon>Desulfobulbales</taxon>
        <taxon>Desulfocapsaceae</taxon>
        <taxon>Desulfocapsa</taxon>
    </lineage>
</organism>
<comment type="subunit">
    <text evidence="10">Homodimer. Heterotetramer of two MnmE and two MnmG subunits.</text>
</comment>
<keyword evidence="14" id="KW-1185">Reference proteome</keyword>
<dbReference type="GO" id="GO:0005829">
    <property type="term" value="C:cytosol"/>
    <property type="evidence" value="ECO:0007669"/>
    <property type="project" value="TreeGrafter"/>
</dbReference>
<keyword evidence="9 10" id="KW-0342">GTP-binding</keyword>
<feature type="binding site" evidence="10">
    <location>
        <begin position="232"/>
        <end position="237"/>
    </location>
    <ligand>
        <name>GTP</name>
        <dbReference type="ChEBI" id="CHEBI:37565"/>
    </ligand>
</feature>
<proteinExistence type="inferred from homology"/>
<dbReference type="HOGENOM" id="CLU_019624_4_1_7"/>
<evidence type="ECO:0000256" key="3">
    <source>
        <dbReference type="ARBA" id="ARBA00022694"/>
    </source>
</evidence>
<sequence>MDSRDTIGAISTPPGSGGIGIIRMSGPDALAHLKAVFQPLSKTCSFESHRLYYGRVVHPDDKKNLDEVLAVFMAAPKTYTREDVVEIHCHGNFLVLQSILELLLNLGVRLAAPGEFTKLAYLNGRIDLTQAEAVIDILSARTRKGMDMALDQLGGALYKEVDAIRTSLVQMRAVVEVAIDFPDEDVEIVNYASLLKQVRNEVLIPLEKLLRQAEAGKIFRDGISVVIVGLPNVGKSSLLNTLLQEERALVTAIPGTTRDTIEEYLDIQGVPVRIVDTAGIRSEADEVEKLGIERARKQIDQADLVLFMVDGSRGIQAEDRQLFETVNHKPLLVVSNKSDLTSTIIETGDLGFQGDIHSCIYISAKKQQGIEELKDAIFTNVVGGKDQWQEEGCVPNIRHKAALLNAKESVVRLGEGLAMEATSDLLAIDLQDSLEQLNDIVGITTTEDVLDVIFEQFCLGK</sequence>
<dbReference type="AlphaFoldDB" id="M1NF50"/>
<feature type="binding site" evidence="10">
    <location>
        <position position="23"/>
    </location>
    <ligand>
        <name>(6S)-5-formyl-5,6,7,8-tetrahydrofolate</name>
        <dbReference type="ChEBI" id="CHEBI:57457"/>
    </ligand>
</feature>
<evidence type="ECO:0000256" key="6">
    <source>
        <dbReference type="ARBA" id="ARBA00022801"/>
    </source>
</evidence>
<accession>M1NF50</accession>
<comment type="similarity">
    <text evidence="1 10 11">Belongs to the TRAFAC class TrmE-Era-EngA-EngB-Septin-like GTPase superfamily. TrmE GTPase family.</text>
</comment>
<evidence type="ECO:0000256" key="10">
    <source>
        <dbReference type="HAMAP-Rule" id="MF_00379"/>
    </source>
</evidence>
<dbReference type="GO" id="GO:0003924">
    <property type="term" value="F:GTPase activity"/>
    <property type="evidence" value="ECO:0007669"/>
    <property type="project" value="UniProtKB-UniRule"/>
</dbReference>
<dbReference type="GO" id="GO:0005525">
    <property type="term" value="F:GTP binding"/>
    <property type="evidence" value="ECO:0007669"/>
    <property type="project" value="UniProtKB-UniRule"/>
</dbReference>
<dbReference type="NCBIfam" id="TIGR00231">
    <property type="entry name" value="small_GTP"/>
    <property type="match status" value="1"/>
</dbReference>
<dbReference type="RefSeq" id="WP_015404000.1">
    <property type="nucleotide sequence ID" value="NC_020304.1"/>
</dbReference>
<feature type="binding site" evidence="10">
    <location>
        <position position="125"/>
    </location>
    <ligand>
        <name>(6S)-5-formyl-5,6,7,8-tetrahydrofolate</name>
        <dbReference type="ChEBI" id="CHEBI:57457"/>
    </ligand>
</feature>
<evidence type="ECO:0000256" key="5">
    <source>
        <dbReference type="ARBA" id="ARBA00022741"/>
    </source>
</evidence>
<feature type="binding site" evidence="10">
    <location>
        <position position="232"/>
    </location>
    <ligand>
        <name>K(+)</name>
        <dbReference type="ChEBI" id="CHEBI:29103"/>
    </ligand>
</feature>